<evidence type="ECO:0000313" key="5">
    <source>
        <dbReference type="Proteomes" id="UP001596548"/>
    </source>
</evidence>
<gene>
    <name evidence="4" type="ORF">ACFQS1_22490</name>
</gene>
<organism evidence="4 5">
    <name type="scientific">Paractinoplanes rhizophilus</name>
    <dbReference type="NCBI Taxonomy" id="1416877"/>
    <lineage>
        <taxon>Bacteria</taxon>
        <taxon>Bacillati</taxon>
        <taxon>Actinomycetota</taxon>
        <taxon>Actinomycetes</taxon>
        <taxon>Micromonosporales</taxon>
        <taxon>Micromonosporaceae</taxon>
        <taxon>Paractinoplanes</taxon>
    </lineage>
</organism>
<keyword evidence="1" id="KW-0680">Restriction system</keyword>
<reference evidence="5" key="1">
    <citation type="journal article" date="2019" name="Int. J. Syst. Evol. Microbiol.">
        <title>The Global Catalogue of Microorganisms (GCM) 10K type strain sequencing project: providing services to taxonomists for standard genome sequencing and annotation.</title>
        <authorList>
            <consortium name="The Broad Institute Genomics Platform"/>
            <consortium name="The Broad Institute Genome Sequencing Center for Infectious Disease"/>
            <person name="Wu L."/>
            <person name="Ma J."/>
        </authorList>
    </citation>
    <scope>NUCLEOTIDE SEQUENCE [LARGE SCALE GENOMIC DNA]</scope>
    <source>
        <strain evidence="5">XZYJT-10</strain>
    </source>
</reference>
<dbReference type="GO" id="GO:0008168">
    <property type="term" value="F:methyltransferase activity"/>
    <property type="evidence" value="ECO:0007669"/>
    <property type="project" value="UniProtKB-KW"/>
</dbReference>
<keyword evidence="4" id="KW-0489">Methyltransferase</keyword>
<keyword evidence="2" id="KW-0238">DNA-binding</keyword>
<dbReference type="PANTHER" id="PTHR42998:SF1">
    <property type="entry name" value="TYPE I RESTRICTION ENZYME HINDI METHYLASE SUBUNIT"/>
    <property type="match status" value="1"/>
</dbReference>
<evidence type="ECO:0000256" key="1">
    <source>
        <dbReference type="ARBA" id="ARBA00022747"/>
    </source>
</evidence>
<dbReference type="SUPFAM" id="SSF53335">
    <property type="entry name" value="S-adenosyl-L-methionine-dependent methyltransferases"/>
    <property type="match status" value="1"/>
</dbReference>
<dbReference type="Gene3D" id="3.40.50.150">
    <property type="entry name" value="Vaccinia Virus protein VP39"/>
    <property type="match status" value="1"/>
</dbReference>
<dbReference type="RefSeq" id="WP_378971511.1">
    <property type="nucleotide sequence ID" value="NZ_JBHTBJ010000017.1"/>
</dbReference>
<dbReference type="PANTHER" id="PTHR42998">
    <property type="entry name" value="TYPE I RESTRICTION ENZYME HINDVIIP M PROTEIN-RELATED"/>
    <property type="match status" value="1"/>
</dbReference>
<feature type="domain" description="DNA methylase adenine-specific" evidence="3">
    <location>
        <begin position="98"/>
        <end position="322"/>
    </location>
</feature>
<dbReference type="GO" id="GO:0032259">
    <property type="term" value="P:methylation"/>
    <property type="evidence" value="ECO:0007669"/>
    <property type="project" value="UniProtKB-KW"/>
</dbReference>
<dbReference type="EC" id="2.1.1.-" evidence="4"/>
<dbReference type="SUPFAM" id="SSF116734">
    <property type="entry name" value="DNA methylase specificity domain"/>
    <property type="match status" value="1"/>
</dbReference>
<dbReference type="Pfam" id="PF02384">
    <property type="entry name" value="N6_Mtase"/>
    <property type="match status" value="1"/>
</dbReference>
<dbReference type="InterPro" id="IPR044946">
    <property type="entry name" value="Restrct_endonuc_typeI_TRD_sf"/>
</dbReference>
<accession>A0ABW2HYU5</accession>
<evidence type="ECO:0000259" key="3">
    <source>
        <dbReference type="Pfam" id="PF02384"/>
    </source>
</evidence>
<dbReference type="InterPro" id="IPR003356">
    <property type="entry name" value="DNA_methylase_A-5"/>
</dbReference>
<keyword evidence="5" id="KW-1185">Reference proteome</keyword>
<dbReference type="Proteomes" id="UP001596548">
    <property type="component" value="Unassembled WGS sequence"/>
</dbReference>
<name>A0ABW2HYU5_9ACTN</name>
<dbReference type="CDD" id="cd02440">
    <property type="entry name" value="AdoMet_MTases"/>
    <property type="match status" value="1"/>
</dbReference>
<evidence type="ECO:0000256" key="2">
    <source>
        <dbReference type="ARBA" id="ARBA00023125"/>
    </source>
</evidence>
<comment type="caution">
    <text evidence="4">The sequence shown here is derived from an EMBL/GenBank/DDBJ whole genome shotgun (WGS) entry which is preliminary data.</text>
</comment>
<dbReference type="PRINTS" id="PR00507">
    <property type="entry name" value="N12N6MTFRASE"/>
</dbReference>
<dbReference type="EMBL" id="JBHTBJ010000017">
    <property type="protein sequence ID" value="MFC7276770.1"/>
    <property type="molecule type" value="Genomic_DNA"/>
</dbReference>
<dbReference type="InterPro" id="IPR052916">
    <property type="entry name" value="Type-I_RE_MTase_Subunit"/>
</dbReference>
<dbReference type="Gene3D" id="3.90.220.20">
    <property type="entry name" value="DNA methylase specificity domains"/>
    <property type="match status" value="1"/>
</dbReference>
<protein>
    <submittedName>
        <fullName evidence="4">Class I SAM-dependent DNA methyltransferase</fullName>
        <ecNumber evidence="4">2.1.1.-</ecNumber>
    </submittedName>
</protein>
<evidence type="ECO:0000313" key="4">
    <source>
        <dbReference type="EMBL" id="MFC7276770.1"/>
    </source>
</evidence>
<keyword evidence="4" id="KW-0808">Transferase</keyword>
<proteinExistence type="predicted"/>
<dbReference type="InterPro" id="IPR029063">
    <property type="entry name" value="SAM-dependent_MTases_sf"/>
</dbReference>
<sequence length="590" mass="62513">MSNWRKRYTTFPAPVGGTAASPQFDLEQVEQWLIAQGRLPGVADEDRLWRNLLAAADDPAEALAAAGDALLGRRPLPFEPLRDDVAALAETHGARAALEMLWQRFADLPGQRAVTTPDALGRLMVTLARVRGGTVLDPACGTGRLLRAAADSGAAAVYGQDNDAAATRLAALWLAAGGLPGEIRTGDSLRHDAFTDLTVDAVVANLPFGQTNWGHEELGYDRRWEFGVPPRTEPELAWVQHAYAHLKVDGIAVLLMPPSAAARRAGRRIRAGLLRRGALRAIIALPPGAAAPHGIGLHLWILHRTREAAPTVLLVDTTADPVADAYQKTLDAIDSDGAPGRAVSVIDLLDEEVDLTPGRHGAPAMAGTDVAAALVESRQRLSGIVDRLPGLLPAVAAAPEPLAPVPTVSVADLARTGQLQLLGPVRAGSEPAGHPVLTSDDVINGTAASGSAELLVSPKIDLRSGDIVVPVIAARLQPRVITEGGALLGRGLHLLRCDPQAMDPWFVAGYLRSSTNERQAGTSSSSGSLRFDVRRAQVPRIPIDEQRRHGAVFRQMQQFDDAIRDAAALSEELTRHTADGLANGLVTTEE</sequence>